<dbReference type="SMART" id="SM00255">
    <property type="entry name" value="TIR"/>
    <property type="match status" value="1"/>
</dbReference>
<dbReference type="KEGG" id="nib:GU926_09390"/>
<gene>
    <name evidence="2" type="ORF">GU926_09390</name>
</gene>
<accession>A0A6P1P034</accession>
<reference evidence="2 3" key="1">
    <citation type="submission" date="2020-01" db="EMBL/GenBank/DDBJ databases">
        <authorList>
            <person name="Kim M."/>
        </authorList>
    </citation>
    <scope>NUCLEOTIDE SEQUENCE [LARGE SCALE GENOMIC DNA]</scope>
    <source>
        <strain evidence="2 3">BT10</strain>
    </source>
</reference>
<feature type="domain" description="TIR" evidence="1">
    <location>
        <begin position="1"/>
        <end position="163"/>
    </location>
</feature>
<dbReference type="SUPFAM" id="SSF52200">
    <property type="entry name" value="Toll/Interleukin receptor TIR domain"/>
    <property type="match status" value="1"/>
</dbReference>
<dbReference type="Pfam" id="PF13676">
    <property type="entry name" value="TIR_2"/>
    <property type="match status" value="1"/>
</dbReference>
<name>A0A6P1P034_9BACT</name>
<dbReference type="InterPro" id="IPR042342">
    <property type="entry name" value="TTC22"/>
</dbReference>
<dbReference type="InterPro" id="IPR000157">
    <property type="entry name" value="TIR_dom"/>
</dbReference>
<evidence type="ECO:0000313" key="3">
    <source>
        <dbReference type="Proteomes" id="UP000464214"/>
    </source>
</evidence>
<proteinExistence type="predicted"/>
<evidence type="ECO:0000259" key="1">
    <source>
        <dbReference type="PROSITE" id="PS50104"/>
    </source>
</evidence>
<dbReference type="Gene3D" id="3.40.50.10140">
    <property type="entry name" value="Toll/interleukin-1 receptor homology (TIR) domain"/>
    <property type="match status" value="1"/>
</dbReference>
<evidence type="ECO:0000313" key="2">
    <source>
        <dbReference type="EMBL" id="QHL87638.1"/>
    </source>
</evidence>
<dbReference type="RefSeq" id="WP_160691227.1">
    <property type="nucleotide sequence ID" value="NZ_CP047897.1"/>
</dbReference>
<dbReference type="EMBL" id="CP047897">
    <property type="protein sequence ID" value="QHL87638.1"/>
    <property type="molecule type" value="Genomic_DNA"/>
</dbReference>
<dbReference type="Proteomes" id="UP000464214">
    <property type="component" value="Chromosome"/>
</dbReference>
<dbReference type="GO" id="GO:0007165">
    <property type="term" value="P:signal transduction"/>
    <property type="evidence" value="ECO:0007669"/>
    <property type="project" value="InterPro"/>
</dbReference>
<protein>
    <submittedName>
        <fullName evidence="2">TIR domain-containing protein</fullName>
    </submittedName>
</protein>
<sequence length="285" mass="32669">MSVFISYSSKDSEFIERLSVNLVKNRINVWLDKWAMQPGDSLIDKIQQGLTDSSFLLVVLSNNSVESEWCKKELNSGLMRELEEKKVVVIPILLEKCKVPLLLKEKLYADFTEDFDKGFESLLRPLQKLSSEHLGRVKNGENTTDYAINWGLDKISKNFLLEIDVVTWYPKDQKTVLLQIIINGDNKATDRFKKQFLSGFSHLMKDALLLDLMSNKATKDLNILCRNDAIDPHLIRLHDSKNGIEFDIKIRGVLMGVDTGNDTLINLIDILEMITSIDKTKNYAW</sequence>
<dbReference type="PROSITE" id="PS50104">
    <property type="entry name" value="TIR"/>
    <property type="match status" value="1"/>
</dbReference>
<organism evidence="2 3">
    <name type="scientific">Nibribacter ruber</name>
    <dbReference type="NCBI Taxonomy" id="2698458"/>
    <lineage>
        <taxon>Bacteria</taxon>
        <taxon>Pseudomonadati</taxon>
        <taxon>Bacteroidota</taxon>
        <taxon>Cytophagia</taxon>
        <taxon>Cytophagales</taxon>
        <taxon>Hymenobacteraceae</taxon>
        <taxon>Nibribacter</taxon>
    </lineage>
</organism>
<dbReference type="InterPro" id="IPR035897">
    <property type="entry name" value="Toll_tir_struct_dom_sf"/>
</dbReference>
<dbReference type="PANTHER" id="PTHR16253:SF0">
    <property type="entry name" value="TETRATRICOPEPTIDE REPEAT PROTEIN 22"/>
    <property type="match status" value="1"/>
</dbReference>
<dbReference type="AlphaFoldDB" id="A0A6P1P034"/>
<keyword evidence="3" id="KW-1185">Reference proteome</keyword>
<dbReference type="PANTHER" id="PTHR16253">
    <property type="entry name" value="TETRATRICOPEPTIDE REPEAT PROTEIN 22"/>
    <property type="match status" value="1"/>
</dbReference>